<dbReference type="PANTHER" id="PTHR11505">
    <property type="entry name" value="L1 TRANSPOSABLE ELEMENT-RELATED"/>
    <property type="match status" value="1"/>
</dbReference>
<protein>
    <recommendedName>
        <fullName evidence="3">L1 transposable element RRM domain-containing protein</fullName>
    </recommendedName>
</protein>
<dbReference type="Proteomes" id="UP001219934">
    <property type="component" value="Unassembled WGS sequence"/>
</dbReference>
<keyword evidence="2" id="KW-1185">Reference proteome</keyword>
<evidence type="ECO:0000313" key="1">
    <source>
        <dbReference type="EMBL" id="KAJ4942010.1"/>
    </source>
</evidence>
<comment type="caution">
    <text evidence="1">The sequence shown here is derived from an EMBL/GenBank/DDBJ whole genome shotgun (WGS) entry which is preliminary data.</text>
</comment>
<organism evidence="1 2">
    <name type="scientific">Pogonophryne albipinna</name>
    <dbReference type="NCBI Taxonomy" id="1090488"/>
    <lineage>
        <taxon>Eukaryota</taxon>
        <taxon>Metazoa</taxon>
        <taxon>Chordata</taxon>
        <taxon>Craniata</taxon>
        <taxon>Vertebrata</taxon>
        <taxon>Euteleostomi</taxon>
        <taxon>Actinopterygii</taxon>
        <taxon>Neopterygii</taxon>
        <taxon>Teleostei</taxon>
        <taxon>Neoteleostei</taxon>
        <taxon>Acanthomorphata</taxon>
        <taxon>Eupercaria</taxon>
        <taxon>Perciformes</taxon>
        <taxon>Notothenioidei</taxon>
        <taxon>Pogonophryne</taxon>
    </lineage>
</organism>
<dbReference type="Gene3D" id="3.30.250.20">
    <property type="entry name" value="L1 transposable element, C-terminal domain"/>
    <property type="match status" value="1"/>
</dbReference>
<reference evidence="1" key="1">
    <citation type="submission" date="2022-11" db="EMBL/GenBank/DDBJ databases">
        <title>Chromosome-level genome of Pogonophryne albipinna.</title>
        <authorList>
            <person name="Jo E."/>
        </authorList>
    </citation>
    <scope>NUCLEOTIDE SEQUENCE</scope>
    <source>
        <strain evidence="1">SGF0006</strain>
        <tissue evidence="1">Muscle</tissue>
    </source>
</reference>
<dbReference type="AlphaFoldDB" id="A0AAD6BEJ7"/>
<accession>A0AAD6BEJ7</accession>
<dbReference type="EMBL" id="JAPTMU010000006">
    <property type="protein sequence ID" value="KAJ4942010.1"/>
    <property type="molecule type" value="Genomic_DNA"/>
</dbReference>
<evidence type="ECO:0000313" key="2">
    <source>
        <dbReference type="Proteomes" id="UP001219934"/>
    </source>
</evidence>
<gene>
    <name evidence="1" type="ORF">JOQ06_011881</name>
</gene>
<name>A0AAD6BEJ7_9TELE</name>
<dbReference type="InterPro" id="IPR042566">
    <property type="entry name" value="L1_C"/>
</dbReference>
<proteinExistence type="predicted"/>
<feature type="non-terminal residue" evidence="1">
    <location>
        <position position="296"/>
    </location>
</feature>
<sequence length="296" mass="32748">MATSASEASVQPLTLVMLVGELEKLRKDVTGELTASMNTALAPIQASLQKITDTVATHTATITGMETALSAHSDGITTLEREVAVLKSKLETTNQVNDRLQLAVEDLVSRSKRQNLRVIGIPEGMEGDDARLFMTTLFKKMVGDPQLDTLELDRAHRSLAPKPPQGSRPLIVRFHKYAQKERVLLWARKSRDVLYQGHPIRIFEDFSATLAKKRAAFNKVKSQLYKEGIRFGLLYPARLRVTINGQTRIFDSAEEAERFYQVHSSKRPTCVSVTTPDCGNPGSDKCSTPASIAVPE</sequence>
<dbReference type="InterPro" id="IPR004244">
    <property type="entry name" value="Transposase_22"/>
</dbReference>
<evidence type="ECO:0008006" key="3">
    <source>
        <dbReference type="Google" id="ProtNLM"/>
    </source>
</evidence>